<dbReference type="GO" id="GO:0005524">
    <property type="term" value="F:ATP binding"/>
    <property type="evidence" value="ECO:0007669"/>
    <property type="project" value="UniProtKB-KW"/>
</dbReference>
<dbReference type="Proteomes" id="UP000054248">
    <property type="component" value="Unassembled WGS sequence"/>
</dbReference>
<evidence type="ECO:0000256" key="6">
    <source>
        <dbReference type="ARBA" id="ARBA00034617"/>
    </source>
</evidence>
<sequence length="666" mass="75039">MDEAKQLLVENFRLTSFRGHQEAVVRRLLVENENTLAVMPTGAGKSLCYQLPALCFPGLTLVISPLLALMKDQVDSLVRRGIPAGRVDSSQTKEEFRATQDELRSGRLKLLYVAPERLNMEGFMATIGHYDIDLLAALKDAGLNARCYHAGMDPAVRKATQEWFMESPTAIVCATIAFGMGIDKGYSQEVGRAGRDGKASKCALFLFAGDRSILENFARGNTPSHASVRAFVNRVCVDAKVQDVKAGGVLVVNTWQYARDYDIRDTTLALLFAQLELRFGWLRSVTPMYMVFEYKTPNAALYTAHARSDNSPAAKAIISNAKYGKTWYNIDVDLASRASNVERALLVAKLTDWHDSGWIELKATQRRNRYLLLKDIPDDENEIHSAADQMFEKMEAREKDEVDRLEGVFKLSGPYSECFTLIPLPTMTSFGQSCGEFKGRTHVCVWETSFDVAAVVSTFDRGTGYGLAAVAIQGYDFDLVKNLVREADTRDDPRNVDSLLELLKTDEVSFLVRRGHDPIALELHVRHLEFLINQTYPGKEKPTKADLDRLERYLHIYGAQKLYDRLLTQWPESRFKFLNLFLNAQSPKDMAIPMERGRQLKAIAEIPDDFSDIRLQWKKEDWLHNLLRKLGGGTQLKSSEGPKLVMTPESVFRIYQLAGSQVIPLL</sequence>
<evidence type="ECO:0000256" key="7">
    <source>
        <dbReference type="ARBA" id="ARBA00034808"/>
    </source>
</evidence>
<dbReference type="InterPro" id="IPR011545">
    <property type="entry name" value="DEAD/DEAH_box_helicase_dom"/>
</dbReference>
<evidence type="ECO:0000256" key="1">
    <source>
        <dbReference type="ARBA" id="ARBA00005446"/>
    </source>
</evidence>
<dbReference type="AlphaFoldDB" id="A0A0C3QJQ4"/>
<dbReference type="SMART" id="SM00487">
    <property type="entry name" value="DEXDc"/>
    <property type="match status" value="1"/>
</dbReference>
<evidence type="ECO:0000256" key="5">
    <source>
        <dbReference type="ARBA" id="ARBA00023235"/>
    </source>
</evidence>
<dbReference type="SMART" id="SM00490">
    <property type="entry name" value="HELICc"/>
    <property type="match status" value="1"/>
</dbReference>
<dbReference type="SUPFAM" id="SSF52540">
    <property type="entry name" value="P-loop containing nucleoside triphosphate hydrolases"/>
    <property type="match status" value="1"/>
</dbReference>
<dbReference type="Pfam" id="PF00270">
    <property type="entry name" value="DEAD"/>
    <property type="match status" value="1"/>
</dbReference>
<gene>
    <name evidence="9" type="ORF">M407DRAFT_232993</name>
</gene>
<dbReference type="Gene3D" id="3.40.50.300">
    <property type="entry name" value="P-loop containing nucleotide triphosphate hydrolases"/>
    <property type="match status" value="2"/>
</dbReference>
<reference evidence="9 10" key="1">
    <citation type="submission" date="2014-04" db="EMBL/GenBank/DDBJ databases">
        <authorList>
            <consortium name="DOE Joint Genome Institute"/>
            <person name="Kuo A."/>
            <person name="Girlanda M."/>
            <person name="Perotto S."/>
            <person name="Kohler A."/>
            <person name="Nagy L.G."/>
            <person name="Floudas D."/>
            <person name="Copeland A."/>
            <person name="Barry K.W."/>
            <person name="Cichocki N."/>
            <person name="Veneault-Fourrey C."/>
            <person name="LaButti K."/>
            <person name="Lindquist E.A."/>
            <person name="Lipzen A."/>
            <person name="Lundell T."/>
            <person name="Morin E."/>
            <person name="Murat C."/>
            <person name="Sun H."/>
            <person name="Tunlid A."/>
            <person name="Henrissat B."/>
            <person name="Grigoriev I.V."/>
            <person name="Hibbett D.S."/>
            <person name="Martin F."/>
            <person name="Nordberg H.P."/>
            <person name="Cantor M.N."/>
            <person name="Hua S.X."/>
        </authorList>
    </citation>
    <scope>NUCLEOTIDE SEQUENCE [LARGE SCALE GENOMIC DNA]</scope>
    <source>
        <strain evidence="9 10">MUT 4182</strain>
    </source>
</reference>
<evidence type="ECO:0000256" key="4">
    <source>
        <dbReference type="ARBA" id="ARBA00023125"/>
    </source>
</evidence>
<dbReference type="HOGENOM" id="CLU_412326_0_0_1"/>
<keyword evidence="10" id="KW-1185">Reference proteome</keyword>
<dbReference type="GO" id="GO:0006310">
    <property type="term" value="P:DNA recombination"/>
    <property type="evidence" value="ECO:0007669"/>
    <property type="project" value="TreeGrafter"/>
</dbReference>
<keyword evidence="4" id="KW-0238">DNA-binding</keyword>
<dbReference type="PROSITE" id="PS51192">
    <property type="entry name" value="HELICASE_ATP_BIND_1"/>
    <property type="match status" value="1"/>
</dbReference>
<dbReference type="EC" id="5.6.2.4" evidence="7"/>
<keyword evidence="5" id="KW-0413">Isomerase</keyword>
<dbReference type="OrthoDB" id="10261556at2759"/>
<organism evidence="9 10">
    <name type="scientific">Tulasnella calospora MUT 4182</name>
    <dbReference type="NCBI Taxonomy" id="1051891"/>
    <lineage>
        <taxon>Eukaryota</taxon>
        <taxon>Fungi</taxon>
        <taxon>Dikarya</taxon>
        <taxon>Basidiomycota</taxon>
        <taxon>Agaricomycotina</taxon>
        <taxon>Agaricomycetes</taxon>
        <taxon>Cantharellales</taxon>
        <taxon>Tulasnellaceae</taxon>
        <taxon>Tulasnella</taxon>
    </lineage>
</organism>
<evidence type="ECO:0000256" key="2">
    <source>
        <dbReference type="ARBA" id="ARBA00022741"/>
    </source>
</evidence>
<dbReference type="STRING" id="1051891.A0A0C3QJQ4"/>
<reference evidence="10" key="2">
    <citation type="submission" date="2015-01" db="EMBL/GenBank/DDBJ databases">
        <title>Evolutionary Origins and Diversification of the Mycorrhizal Mutualists.</title>
        <authorList>
            <consortium name="DOE Joint Genome Institute"/>
            <consortium name="Mycorrhizal Genomics Consortium"/>
            <person name="Kohler A."/>
            <person name="Kuo A."/>
            <person name="Nagy L.G."/>
            <person name="Floudas D."/>
            <person name="Copeland A."/>
            <person name="Barry K.W."/>
            <person name="Cichocki N."/>
            <person name="Veneault-Fourrey C."/>
            <person name="LaButti K."/>
            <person name="Lindquist E.A."/>
            <person name="Lipzen A."/>
            <person name="Lundell T."/>
            <person name="Morin E."/>
            <person name="Murat C."/>
            <person name="Riley R."/>
            <person name="Ohm R."/>
            <person name="Sun H."/>
            <person name="Tunlid A."/>
            <person name="Henrissat B."/>
            <person name="Grigoriev I.V."/>
            <person name="Hibbett D.S."/>
            <person name="Martin F."/>
        </authorList>
    </citation>
    <scope>NUCLEOTIDE SEQUENCE [LARGE SCALE GENOMIC DNA]</scope>
    <source>
        <strain evidence="10">MUT 4182</strain>
    </source>
</reference>
<proteinExistence type="inferred from homology"/>
<dbReference type="PANTHER" id="PTHR13710:SF105">
    <property type="entry name" value="ATP-DEPENDENT DNA HELICASE Q1"/>
    <property type="match status" value="1"/>
</dbReference>
<comment type="similarity">
    <text evidence="1">Belongs to the helicase family. RecQ subfamily.</text>
</comment>
<keyword evidence="2" id="KW-0547">Nucleotide-binding</keyword>
<protein>
    <recommendedName>
        <fullName evidence="7">DNA 3'-5' helicase</fullName>
        <ecNumber evidence="7">5.6.2.4</ecNumber>
    </recommendedName>
</protein>
<dbReference type="EMBL" id="KN823010">
    <property type="protein sequence ID" value="KIO27381.1"/>
    <property type="molecule type" value="Genomic_DNA"/>
</dbReference>
<evidence type="ECO:0000256" key="3">
    <source>
        <dbReference type="ARBA" id="ARBA00022840"/>
    </source>
</evidence>
<dbReference type="GO" id="GO:0006281">
    <property type="term" value="P:DNA repair"/>
    <property type="evidence" value="ECO:0007669"/>
    <property type="project" value="TreeGrafter"/>
</dbReference>
<dbReference type="GO" id="GO:0030894">
    <property type="term" value="C:replisome"/>
    <property type="evidence" value="ECO:0007669"/>
    <property type="project" value="TreeGrafter"/>
</dbReference>
<dbReference type="InterPro" id="IPR014001">
    <property type="entry name" value="Helicase_ATP-bd"/>
</dbReference>
<feature type="domain" description="Helicase ATP-binding" evidence="8">
    <location>
        <begin position="26"/>
        <end position="118"/>
    </location>
</feature>
<evidence type="ECO:0000313" key="10">
    <source>
        <dbReference type="Proteomes" id="UP000054248"/>
    </source>
</evidence>
<dbReference type="GO" id="GO:0005737">
    <property type="term" value="C:cytoplasm"/>
    <property type="evidence" value="ECO:0007669"/>
    <property type="project" value="TreeGrafter"/>
</dbReference>
<dbReference type="InterPro" id="IPR001650">
    <property type="entry name" value="Helicase_C-like"/>
</dbReference>
<dbReference type="PANTHER" id="PTHR13710">
    <property type="entry name" value="DNA HELICASE RECQ FAMILY MEMBER"/>
    <property type="match status" value="1"/>
</dbReference>
<dbReference type="CDD" id="cd17920">
    <property type="entry name" value="DEXHc_RecQ"/>
    <property type="match status" value="1"/>
</dbReference>
<evidence type="ECO:0000313" key="9">
    <source>
        <dbReference type="EMBL" id="KIO27381.1"/>
    </source>
</evidence>
<keyword evidence="3" id="KW-0067">ATP-binding</keyword>
<comment type="catalytic activity">
    <reaction evidence="6">
        <text>Couples ATP hydrolysis with the unwinding of duplex DNA by translocating in the 3'-5' direction.</text>
        <dbReference type="EC" id="5.6.2.4"/>
    </reaction>
</comment>
<name>A0A0C3QJQ4_9AGAM</name>
<dbReference type="InterPro" id="IPR027417">
    <property type="entry name" value="P-loop_NTPase"/>
</dbReference>
<accession>A0A0C3QJQ4</accession>
<dbReference type="GO" id="GO:0043138">
    <property type="term" value="F:3'-5' DNA helicase activity"/>
    <property type="evidence" value="ECO:0007669"/>
    <property type="project" value="UniProtKB-EC"/>
</dbReference>
<evidence type="ECO:0000259" key="8">
    <source>
        <dbReference type="PROSITE" id="PS51192"/>
    </source>
</evidence>
<dbReference type="GO" id="GO:0003677">
    <property type="term" value="F:DNA binding"/>
    <property type="evidence" value="ECO:0007669"/>
    <property type="project" value="UniProtKB-KW"/>
</dbReference>
<dbReference type="GO" id="GO:0009378">
    <property type="term" value="F:four-way junction helicase activity"/>
    <property type="evidence" value="ECO:0007669"/>
    <property type="project" value="TreeGrafter"/>
</dbReference>